<accession>A0AC59EWX1</accession>
<gene>
    <name evidence="1" type="ORF">PGCG_00184</name>
</gene>
<reference evidence="1 2" key="1">
    <citation type="journal article" date="2013" name="Proc. Natl. Acad. Sci. U.S.A.">
        <title>Genome of Phaeocystis globosa virus PgV-16T highlights the common ancestry of the largest known DNA viruses infecting eukaryotes.</title>
        <authorList>
            <person name="Santini S."/>
            <person name="Jeudy S."/>
            <person name="Bartoli J."/>
            <person name="Poirot O."/>
            <person name="Lescot M."/>
            <person name="Abergel C."/>
            <person name="Barbe V."/>
            <person name="Wommack K.E."/>
            <person name="Noordeloos A.A."/>
            <person name="Brussaard C.P."/>
            <person name="Claverie J.M."/>
        </authorList>
    </citation>
    <scope>NUCLEOTIDE SEQUENCE [LARGE SCALE GENOMIC DNA]</scope>
    <source>
        <strain evidence="1 2">16T</strain>
    </source>
</reference>
<organism evidence="1 2">
    <name type="scientific">Phaeocystis globosa virus PgV-16T</name>
    <dbReference type="NCBI Taxonomy" id="3071227"/>
    <lineage>
        <taxon>Viruses</taxon>
        <taxon>Varidnaviria</taxon>
        <taxon>Bamfordvirae</taxon>
        <taxon>Nucleocytoviricota</taxon>
        <taxon>Megaviricetes</taxon>
        <taxon>Imitervirales</taxon>
        <taxon>Mesomimiviridae</taxon>
        <taxon>Tethysvirus</taxon>
        <taxon>Tethysvirus hollandense</taxon>
    </lineage>
</organism>
<protein>
    <submittedName>
        <fullName evidence="1">Uncharacterized protein</fullName>
    </submittedName>
</protein>
<evidence type="ECO:0000313" key="2">
    <source>
        <dbReference type="Proteomes" id="UP000204225"/>
    </source>
</evidence>
<dbReference type="EMBL" id="KC662249">
    <property type="protein sequence ID" value="AGM15495.1"/>
    <property type="molecule type" value="Genomic_DNA"/>
</dbReference>
<keyword evidence="2" id="KW-1185">Reference proteome</keyword>
<sequence>MSATTTYPYTFDSSSRIGNDNVAIDQRNIQNMNNANHRLENFYPHCPMNSAIEFATKQPQVFYKGGGEGGIKGCVIDANNELKYTHITKPACKLSLVARPYLTVPYLGRGMGDSDTEFMLRSGENALNKKTVNPLMENNFTGHKNYPLIEPIQKTVTNPAYLIEEDAMNGWNRAGVSARNYARDNAKK</sequence>
<dbReference type="Proteomes" id="UP000204225">
    <property type="component" value="Segment"/>
</dbReference>
<proteinExistence type="predicted"/>
<name>A0AC59EWX1_9VIRU</name>
<evidence type="ECO:0000313" key="1">
    <source>
        <dbReference type="EMBL" id="AGM15495.1"/>
    </source>
</evidence>